<keyword evidence="2" id="KW-0805">Transcription regulation</keyword>
<dbReference type="Proteomes" id="UP000295621">
    <property type="component" value="Unassembled WGS sequence"/>
</dbReference>
<dbReference type="EMBL" id="SMKL01000092">
    <property type="protein sequence ID" value="TDC46662.1"/>
    <property type="molecule type" value="Genomic_DNA"/>
</dbReference>
<evidence type="ECO:0000256" key="1">
    <source>
        <dbReference type="ARBA" id="ARBA00009437"/>
    </source>
</evidence>
<proteinExistence type="inferred from homology"/>
<comment type="similarity">
    <text evidence="1">Belongs to the LysR transcriptional regulatory family.</text>
</comment>
<dbReference type="SUPFAM" id="SSF53850">
    <property type="entry name" value="Periplasmic binding protein-like II"/>
    <property type="match status" value="1"/>
</dbReference>
<keyword evidence="4" id="KW-0804">Transcription</keyword>
<evidence type="ECO:0000259" key="5">
    <source>
        <dbReference type="PROSITE" id="PS50931"/>
    </source>
</evidence>
<evidence type="ECO:0000256" key="4">
    <source>
        <dbReference type="ARBA" id="ARBA00023163"/>
    </source>
</evidence>
<evidence type="ECO:0000256" key="3">
    <source>
        <dbReference type="ARBA" id="ARBA00023125"/>
    </source>
</evidence>
<protein>
    <submittedName>
        <fullName evidence="6">LysR family transcriptional regulator</fullName>
    </submittedName>
</protein>
<keyword evidence="7" id="KW-1185">Reference proteome</keyword>
<organism evidence="6 7">
    <name type="scientific">Jiangella ureilytica</name>
    <dbReference type="NCBI Taxonomy" id="2530374"/>
    <lineage>
        <taxon>Bacteria</taxon>
        <taxon>Bacillati</taxon>
        <taxon>Actinomycetota</taxon>
        <taxon>Actinomycetes</taxon>
        <taxon>Jiangellales</taxon>
        <taxon>Jiangellaceae</taxon>
        <taxon>Jiangella</taxon>
    </lineage>
</organism>
<accession>A0A4R4RE14</accession>
<name>A0A4R4RE14_9ACTN</name>
<dbReference type="OrthoDB" id="570111at2"/>
<dbReference type="Pfam" id="PF00126">
    <property type="entry name" value="HTH_1"/>
    <property type="match status" value="1"/>
</dbReference>
<dbReference type="FunFam" id="1.10.10.10:FF:000001">
    <property type="entry name" value="LysR family transcriptional regulator"/>
    <property type="match status" value="1"/>
</dbReference>
<feature type="domain" description="HTH lysR-type" evidence="5">
    <location>
        <begin position="20"/>
        <end position="77"/>
    </location>
</feature>
<dbReference type="AlphaFoldDB" id="A0A4R4RE14"/>
<dbReference type="PANTHER" id="PTHR30346:SF28">
    <property type="entry name" value="HTH-TYPE TRANSCRIPTIONAL REGULATOR CYNR"/>
    <property type="match status" value="1"/>
</dbReference>
<dbReference type="GO" id="GO:0032993">
    <property type="term" value="C:protein-DNA complex"/>
    <property type="evidence" value="ECO:0007669"/>
    <property type="project" value="TreeGrafter"/>
</dbReference>
<keyword evidence="3" id="KW-0238">DNA-binding</keyword>
<evidence type="ECO:0000256" key="2">
    <source>
        <dbReference type="ARBA" id="ARBA00023015"/>
    </source>
</evidence>
<dbReference type="InterPro" id="IPR036388">
    <property type="entry name" value="WH-like_DNA-bd_sf"/>
</dbReference>
<evidence type="ECO:0000313" key="7">
    <source>
        <dbReference type="Proteomes" id="UP000295621"/>
    </source>
</evidence>
<dbReference type="GO" id="GO:0003700">
    <property type="term" value="F:DNA-binding transcription factor activity"/>
    <property type="evidence" value="ECO:0007669"/>
    <property type="project" value="InterPro"/>
</dbReference>
<sequence length="322" mass="34065">MSKTQPPPIHARCVSLLRVDLLRQLEAFVAVAEARSFTRGADTCGAPQPVVSRRIAALEQDLGATLLHRTSRQVELTEVGRTLLPHAADLVARAGHFRELAAVARAAGLAVGVPPGPDPHALVAARRAAADAGVTLTFAAEPADRRAELVRRARLDVALLPCPPDQEDTGAELGAGTAGTAVAAGELRGRRLHLDQLRRAGGDSGRPRALHLSAEDDVPWVRDPVHRAARQAGLLDRQLRVGTPDTEALTAALEYGDAILCTRAWAAAHRLRWRPLGDVAVRRSYAVAARPQVSRELVGALLPALATAAGLAGLVDGREDAR</sequence>
<dbReference type="InterPro" id="IPR000847">
    <property type="entry name" value="LysR_HTH_N"/>
</dbReference>
<dbReference type="Gene3D" id="1.10.10.10">
    <property type="entry name" value="Winged helix-like DNA-binding domain superfamily/Winged helix DNA-binding domain"/>
    <property type="match status" value="1"/>
</dbReference>
<dbReference type="InterPro" id="IPR036390">
    <property type="entry name" value="WH_DNA-bd_sf"/>
</dbReference>
<comment type="caution">
    <text evidence="6">The sequence shown here is derived from an EMBL/GenBank/DDBJ whole genome shotgun (WGS) entry which is preliminary data.</text>
</comment>
<dbReference type="PANTHER" id="PTHR30346">
    <property type="entry name" value="TRANSCRIPTIONAL DUAL REGULATOR HCAR-RELATED"/>
    <property type="match status" value="1"/>
</dbReference>
<reference evidence="6 7" key="1">
    <citation type="submission" date="2019-02" db="EMBL/GenBank/DDBJ databases">
        <title>Draft genome sequences of novel Actinobacteria.</title>
        <authorList>
            <person name="Sahin N."/>
            <person name="Ay H."/>
            <person name="Saygin H."/>
        </authorList>
    </citation>
    <scope>NUCLEOTIDE SEQUENCE [LARGE SCALE GENOMIC DNA]</scope>
    <source>
        <strain evidence="6 7">KC603</strain>
    </source>
</reference>
<dbReference type="PROSITE" id="PS50931">
    <property type="entry name" value="HTH_LYSR"/>
    <property type="match status" value="1"/>
</dbReference>
<dbReference type="SUPFAM" id="SSF46785">
    <property type="entry name" value="Winged helix' DNA-binding domain"/>
    <property type="match status" value="1"/>
</dbReference>
<gene>
    <name evidence="6" type="ORF">E1212_26405</name>
</gene>
<evidence type="ECO:0000313" key="6">
    <source>
        <dbReference type="EMBL" id="TDC46662.1"/>
    </source>
</evidence>
<dbReference type="GO" id="GO:0003677">
    <property type="term" value="F:DNA binding"/>
    <property type="evidence" value="ECO:0007669"/>
    <property type="project" value="UniProtKB-KW"/>
</dbReference>